<dbReference type="AlphaFoldDB" id="A0A2R5GDQ1"/>
<keyword evidence="1" id="KW-0460">Magnesium</keyword>
<protein>
    <recommendedName>
        <fullName evidence="1">Protein phosphatase</fullName>
        <ecNumber evidence="1">3.1.3.16</ecNumber>
    </recommendedName>
</protein>
<dbReference type="Gene3D" id="3.60.40.10">
    <property type="entry name" value="PPM-type phosphatase domain"/>
    <property type="match status" value="1"/>
</dbReference>
<comment type="catalytic activity">
    <reaction evidence="1">
        <text>O-phospho-L-threonyl-[protein] + H2O = L-threonyl-[protein] + phosphate</text>
        <dbReference type="Rhea" id="RHEA:47004"/>
        <dbReference type="Rhea" id="RHEA-COMP:11060"/>
        <dbReference type="Rhea" id="RHEA-COMP:11605"/>
        <dbReference type="ChEBI" id="CHEBI:15377"/>
        <dbReference type="ChEBI" id="CHEBI:30013"/>
        <dbReference type="ChEBI" id="CHEBI:43474"/>
        <dbReference type="ChEBI" id="CHEBI:61977"/>
        <dbReference type="EC" id="3.1.3.16"/>
    </reaction>
</comment>
<dbReference type="PROSITE" id="PS51746">
    <property type="entry name" value="PPM_2"/>
    <property type="match status" value="1"/>
</dbReference>
<keyword evidence="1" id="KW-0479">Metal-binding</keyword>
<proteinExistence type="inferred from homology"/>
<dbReference type="InParanoid" id="A0A2R5GDQ1"/>
<comment type="caution">
    <text evidence="3">The sequence shown here is derived from an EMBL/GenBank/DDBJ whole genome shotgun (WGS) entry which is preliminary data.</text>
</comment>
<dbReference type="InterPro" id="IPR001932">
    <property type="entry name" value="PPM-type_phosphatase-like_dom"/>
</dbReference>
<comment type="cofactor">
    <cofactor evidence="1">
        <name>Mn(2+)</name>
        <dbReference type="ChEBI" id="CHEBI:29035"/>
    </cofactor>
</comment>
<comment type="similarity">
    <text evidence="1">Belongs to the PP2C family.</text>
</comment>
<sequence>MSFRTHGHCGLVLGAKAKAHPRKAEKHDHGEDAFFVSESDAAFGVADGVSQWADYNIDAGEYSRKLMELCAEEVADLMSAEDARFADPKRALEKAYRRSLSVMGSSTACVLTMDGEGMLRAANLGDSGFIVLRPGFTRESHHASRLQPIAMSLNANAGLGPAGPNASQQEAIKKKRRAREIQWDVMYRSQEMQKYFNCPDQLGPGCPDKPSRAETYELPLETGDIILAATDGVFDNISDANLCVLVKRFSLELQSLLPTDQGAFSAASVKHDAELRPWLHSVADRICQEAHLVGMNTTGITPFSEQCRNAGYLFEGGKLDDVTVVAAMVVSKE</sequence>
<feature type="domain" description="PPM-type phosphatase" evidence="2">
    <location>
        <begin position="15"/>
        <end position="329"/>
    </location>
</feature>
<dbReference type="EC" id="3.1.3.16" evidence="1"/>
<gene>
    <name evidence="3" type="ORF">FCC1311_052992</name>
</gene>
<evidence type="ECO:0000259" key="2">
    <source>
        <dbReference type="PROSITE" id="PS51746"/>
    </source>
</evidence>
<organism evidence="3 4">
    <name type="scientific">Hondaea fermentalgiana</name>
    <dbReference type="NCBI Taxonomy" id="2315210"/>
    <lineage>
        <taxon>Eukaryota</taxon>
        <taxon>Sar</taxon>
        <taxon>Stramenopiles</taxon>
        <taxon>Bigyra</taxon>
        <taxon>Labyrinthulomycetes</taxon>
        <taxon>Thraustochytrida</taxon>
        <taxon>Thraustochytriidae</taxon>
        <taxon>Hondaea</taxon>
    </lineage>
</organism>
<dbReference type="SMART" id="SM00332">
    <property type="entry name" value="PP2Cc"/>
    <property type="match status" value="1"/>
</dbReference>
<name>A0A2R5GDQ1_9STRA</name>
<dbReference type="OrthoDB" id="60843at2759"/>
<dbReference type="EMBL" id="BEYU01000052">
    <property type="protein sequence ID" value="GBG29077.1"/>
    <property type="molecule type" value="Genomic_DNA"/>
</dbReference>
<dbReference type="InterPro" id="IPR036457">
    <property type="entry name" value="PPM-type-like_dom_sf"/>
</dbReference>
<comment type="catalytic activity">
    <reaction evidence="1">
        <text>O-phospho-L-seryl-[protein] + H2O = L-seryl-[protein] + phosphate</text>
        <dbReference type="Rhea" id="RHEA:20629"/>
        <dbReference type="Rhea" id="RHEA-COMP:9863"/>
        <dbReference type="Rhea" id="RHEA-COMP:11604"/>
        <dbReference type="ChEBI" id="CHEBI:15377"/>
        <dbReference type="ChEBI" id="CHEBI:29999"/>
        <dbReference type="ChEBI" id="CHEBI:43474"/>
        <dbReference type="ChEBI" id="CHEBI:83421"/>
        <dbReference type="EC" id="3.1.3.16"/>
    </reaction>
</comment>
<dbReference type="GO" id="GO:0046872">
    <property type="term" value="F:metal ion binding"/>
    <property type="evidence" value="ECO:0007669"/>
    <property type="project" value="UniProtKB-UniRule"/>
</dbReference>
<keyword evidence="1" id="KW-0378">Hydrolase</keyword>
<dbReference type="PANTHER" id="PTHR12320">
    <property type="entry name" value="PROTEIN PHOSPHATASE 2C"/>
    <property type="match status" value="1"/>
</dbReference>
<evidence type="ECO:0000313" key="4">
    <source>
        <dbReference type="Proteomes" id="UP000241890"/>
    </source>
</evidence>
<keyword evidence="1" id="KW-0904">Protein phosphatase</keyword>
<dbReference type="SUPFAM" id="SSF81606">
    <property type="entry name" value="PP2C-like"/>
    <property type="match status" value="1"/>
</dbReference>
<dbReference type="PANTHER" id="PTHR12320:SF1">
    <property type="entry name" value="PROTEIN PHOSPHATASE PTC7 HOMOLOG"/>
    <property type="match status" value="1"/>
</dbReference>
<keyword evidence="4" id="KW-1185">Reference proteome</keyword>
<evidence type="ECO:0000256" key="1">
    <source>
        <dbReference type="RuleBase" id="RU366020"/>
    </source>
</evidence>
<keyword evidence="1" id="KW-0464">Manganese</keyword>
<dbReference type="InterPro" id="IPR039123">
    <property type="entry name" value="PPTC7"/>
</dbReference>
<dbReference type="GO" id="GO:0004722">
    <property type="term" value="F:protein serine/threonine phosphatase activity"/>
    <property type="evidence" value="ECO:0007669"/>
    <property type="project" value="UniProtKB-EC"/>
</dbReference>
<comment type="cofactor">
    <cofactor evidence="1">
        <name>Mg(2+)</name>
        <dbReference type="ChEBI" id="CHEBI:18420"/>
    </cofactor>
</comment>
<dbReference type="Proteomes" id="UP000241890">
    <property type="component" value="Unassembled WGS sequence"/>
</dbReference>
<evidence type="ECO:0000313" key="3">
    <source>
        <dbReference type="EMBL" id="GBG29077.1"/>
    </source>
</evidence>
<reference evidence="3 4" key="1">
    <citation type="submission" date="2017-12" db="EMBL/GenBank/DDBJ databases">
        <title>Sequencing, de novo assembly and annotation of complete genome of a new Thraustochytrid species, strain FCC1311.</title>
        <authorList>
            <person name="Sedici K."/>
            <person name="Godart F."/>
            <person name="Aiese Cigliano R."/>
            <person name="Sanseverino W."/>
            <person name="Barakat M."/>
            <person name="Ortet P."/>
            <person name="Marechal E."/>
            <person name="Cagnac O."/>
            <person name="Amato A."/>
        </authorList>
    </citation>
    <scope>NUCLEOTIDE SEQUENCE [LARGE SCALE GENOMIC DNA]</scope>
</reference>
<accession>A0A2R5GDQ1</accession>